<accession>A0ABV7S9Y3</accession>
<keyword evidence="5 6" id="KW-0472">Membrane</keyword>
<keyword evidence="3 6" id="KW-0812">Transmembrane</keyword>
<sequence length="306" mass="31451">MSAEVVHRLGVLCGALALWWPAWAFVAARRERRARRRLEVVLVREVVPEGRKFGGPGVSSGGWGSGVSGALSGERGVGAREVVPWRLGSGVRGAVRRRAEVRDTLRRWLPVVGALCAGWVLIGGIGGLAVGLITGVGVSRWRARQERDRLAEEYDPAVATRQLPLAADLLAACIAAGASPVSAAQAVGEALEGPVGERLARGAAEVRLGGEPADAWQRLAVLPGAGALARLLERAGDSGIPAAAPVGRLATEARAEWGRAATARARRAGVMVTAPVGLCFLPAFIAVGVLPVVIGLAGGLLRGGGG</sequence>
<feature type="transmembrane region" description="Helical" evidence="6">
    <location>
        <begin position="111"/>
        <end position="138"/>
    </location>
</feature>
<keyword evidence="4 6" id="KW-1133">Transmembrane helix</keyword>
<proteinExistence type="predicted"/>
<dbReference type="Proteomes" id="UP001595701">
    <property type="component" value="Unassembled WGS sequence"/>
</dbReference>
<evidence type="ECO:0000313" key="8">
    <source>
        <dbReference type="EMBL" id="MFC3573785.1"/>
    </source>
</evidence>
<organism evidence="8 9">
    <name type="scientific">Streptomyces yaanensis</name>
    <dbReference type="NCBI Taxonomy" id="1142239"/>
    <lineage>
        <taxon>Bacteria</taxon>
        <taxon>Bacillati</taxon>
        <taxon>Actinomycetota</taxon>
        <taxon>Actinomycetes</taxon>
        <taxon>Kitasatosporales</taxon>
        <taxon>Streptomycetaceae</taxon>
        <taxon>Streptomyces</taxon>
    </lineage>
</organism>
<evidence type="ECO:0000256" key="3">
    <source>
        <dbReference type="ARBA" id="ARBA00022692"/>
    </source>
</evidence>
<evidence type="ECO:0000259" key="7">
    <source>
        <dbReference type="Pfam" id="PF00482"/>
    </source>
</evidence>
<dbReference type="PANTHER" id="PTHR35007:SF3">
    <property type="entry name" value="POSSIBLE CONSERVED ALANINE RICH MEMBRANE PROTEIN"/>
    <property type="match status" value="1"/>
</dbReference>
<dbReference type="RefSeq" id="WP_310763244.1">
    <property type="nucleotide sequence ID" value="NZ_JBHRWR010000008.1"/>
</dbReference>
<protein>
    <submittedName>
        <fullName evidence="8">Type II secretion system F family protein</fullName>
    </submittedName>
</protein>
<evidence type="ECO:0000313" key="9">
    <source>
        <dbReference type="Proteomes" id="UP001595701"/>
    </source>
</evidence>
<feature type="transmembrane region" description="Helical" evidence="6">
    <location>
        <begin position="276"/>
        <end position="301"/>
    </location>
</feature>
<evidence type="ECO:0000256" key="2">
    <source>
        <dbReference type="ARBA" id="ARBA00022475"/>
    </source>
</evidence>
<evidence type="ECO:0000256" key="5">
    <source>
        <dbReference type="ARBA" id="ARBA00023136"/>
    </source>
</evidence>
<keyword evidence="2" id="KW-1003">Cell membrane</keyword>
<comment type="caution">
    <text evidence="8">The sequence shown here is derived from an EMBL/GenBank/DDBJ whole genome shotgun (WGS) entry which is preliminary data.</text>
</comment>
<name>A0ABV7S9Y3_9ACTN</name>
<evidence type="ECO:0000256" key="6">
    <source>
        <dbReference type="SAM" id="Phobius"/>
    </source>
</evidence>
<dbReference type="InterPro" id="IPR018076">
    <property type="entry name" value="T2SS_GspF_dom"/>
</dbReference>
<evidence type="ECO:0000256" key="1">
    <source>
        <dbReference type="ARBA" id="ARBA00004651"/>
    </source>
</evidence>
<dbReference type="Pfam" id="PF00482">
    <property type="entry name" value="T2SSF"/>
    <property type="match status" value="1"/>
</dbReference>
<keyword evidence="9" id="KW-1185">Reference proteome</keyword>
<gene>
    <name evidence="8" type="ORF">ACFOZ0_10975</name>
</gene>
<evidence type="ECO:0000256" key="4">
    <source>
        <dbReference type="ARBA" id="ARBA00022989"/>
    </source>
</evidence>
<comment type="subcellular location">
    <subcellularLocation>
        <location evidence="1">Cell membrane</location>
        <topology evidence="1">Multi-pass membrane protein</topology>
    </subcellularLocation>
</comment>
<dbReference type="EMBL" id="JBHRWR010000008">
    <property type="protein sequence ID" value="MFC3573785.1"/>
    <property type="molecule type" value="Genomic_DNA"/>
</dbReference>
<feature type="domain" description="Type II secretion system protein GspF" evidence="7">
    <location>
        <begin position="167"/>
        <end position="289"/>
    </location>
</feature>
<dbReference type="PANTHER" id="PTHR35007">
    <property type="entry name" value="INTEGRAL MEMBRANE PROTEIN-RELATED"/>
    <property type="match status" value="1"/>
</dbReference>
<reference evidence="9" key="1">
    <citation type="journal article" date="2019" name="Int. J. Syst. Evol. Microbiol.">
        <title>The Global Catalogue of Microorganisms (GCM) 10K type strain sequencing project: providing services to taxonomists for standard genome sequencing and annotation.</title>
        <authorList>
            <consortium name="The Broad Institute Genomics Platform"/>
            <consortium name="The Broad Institute Genome Sequencing Center for Infectious Disease"/>
            <person name="Wu L."/>
            <person name="Ma J."/>
        </authorList>
    </citation>
    <scope>NUCLEOTIDE SEQUENCE [LARGE SCALE GENOMIC DNA]</scope>
    <source>
        <strain evidence="9">CGMCC 4.7035</strain>
    </source>
</reference>